<evidence type="ECO:0000313" key="3">
    <source>
        <dbReference type="Proteomes" id="UP000031672"/>
    </source>
</evidence>
<protein>
    <submittedName>
        <fullName evidence="2">Beta-lactamase</fullName>
    </submittedName>
</protein>
<dbReference type="PANTHER" id="PTHR15032">
    <property type="entry name" value="N-ACYL-PHOSPHATIDYLETHANOLAMINE-HYDROLYZING PHOSPHOLIPASE D"/>
    <property type="match status" value="1"/>
</dbReference>
<organism evidence="2 3">
    <name type="scientific">Vibrio renipiscarius</name>
    <dbReference type="NCBI Taxonomy" id="1461322"/>
    <lineage>
        <taxon>Bacteria</taxon>
        <taxon>Pseudomonadati</taxon>
        <taxon>Pseudomonadota</taxon>
        <taxon>Gammaproteobacteria</taxon>
        <taxon>Vibrionales</taxon>
        <taxon>Vibrionaceae</taxon>
        <taxon>Vibrio</taxon>
    </lineage>
</organism>
<dbReference type="AlphaFoldDB" id="A0A0C2NE70"/>
<dbReference type="PANTHER" id="PTHR15032:SF4">
    <property type="entry name" value="N-ACYL-PHOSPHATIDYLETHANOLAMINE-HYDROLYZING PHOSPHOLIPASE D"/>
    <property type="match status" value="1"/>
</dbReference>
<dbReference type="OrthoDB" id="9805728at2"/>
<dbReference type="GO" id="GO:0008270">
    <property type="term" value="F:zinc ion binding"/>
    <property type="evidence" value="ECO:0007669"/>
    <property type="project" value="InterPro"/>
</dbReference>
<evidence type="ECO:0000313" key="2">
    <source>
        <dbReference type="EMBL" id="KII76568.1"/>
    </source>
</evidence>
<dbReference type="PIRSF" id="PIRSF038896">
    <property type="entry name" value="NAPE-PLD"/>
    <property type="match status" value="1"/>
</dbReference>
<dbReference type="InterPro" id="IPR036866">
    <property type="entry name" value="RibonucZ/Hydroxyglut_hydro"/>
</dbReference>
<dbReference type="InterPro" id="IPR024884">
    <property type="entry name" value="NAPE-PLD"/>
</dbReference>
<dbReference type="GO" id="GO:0005737">
    <property type="term" value="C:cytoplasm"/>
    <property type="evidence" value="ECO:0007669"/>
    <property type="project" value="TreeGrafter"/>
</dbReference>
<accession>A0A0C2NE70</accession>
<name>A0A0C2NE70_9VIBR</name>
<keyword evidence="3" id="KW-1185">Reference proteome</keyword>
<dbReference type="SUPFAM" id="SSF56281">
    <property type="entry name" value="Metallo-hydrolase/oxidoreductase"/>
    <property type="match status" value="1"/>
</dbReference>
<dbReference type="InterPro" id="IPR001279">
    <property type="entry name" value="Metallo-B-lactamas"/>
</dbReference>
<sequence>MKMSNRVKTSLAFLFDSKAARRRKKAQRRKQIRKASESIRMQRIADSEQFRGGRVKVNMPSVPSTQSMSDILWTFFFKRNALKPQIELPYQAINPQCFERPYKKPRVTWLGHSSLYIEIENKRILIDPVFDYASPWVAKRLFARNVKVPIKREDLPIPDAIVISHDHYDHLEESTIRYYANIAEQRQVRFIVPLAVGRHLERWGVEPNQIEELDWWQSTQLGRLTFTATPANHNSGRTGFDSNQTLWASWVIKGTNDTLFYSGDSAYDAHFKQIGERFGPFDLAFIEVAANVKDGQGFPVENWGHMQAKHTMQAFHDLGAKQLMPVHWSTYELFSHRWDEPMIDLLEETAKYAMPLVTPMIGQSFEIREQIQTEQWWHMPMLESVKAKFSYQS</sequence>
<evidence type="ECO:0000259" key="1">
    <source>
        <dbReference type="Pfam" id="PF12706"/>
    </source>
</evidence>
<reference evidence="2 3" key="1">
    <citation type="submission" date="2014-11" db="EMBL/GenBank/DDBJ databases">
        <title>Draft Genome Sequence of Vibrio piscirenalis strains CECT 8603T and CECT 8604, two marine Gammaproteobacterium isolated from cultured gilthead sea bream (Sparus aurata).</title>
        <authorList>
            <person name="Arahal D.R."/>
            <person name="Rodrigo-Torres L."/>
            <person name="Lucena T."/>
            <person name="Pujalte M.J."/>
        </authorList>
    </citation>
    <scope>NUCLEOTIDE SEQUENCE [LARGE SCALE GENOMIC DNA]</scope>
    <source>
        <strain evidence="2 3">DCR 1-4-2</strain>
    </source>
</reference>
<dbReference type="Gene3D" id="3.60.15.10">
    <property type="entry name" value="Ribonuclease Z/Hydroxyacylglutathione hydrolase-like"/>
    <property type="match status" value="1"/>
</dbReference>
<feature type="domain" description="Metallo-beta-lactamase" evidence="1">
    <location>
        <begin position="123"/>
        <end position="328"/>
    </location>
</feature>
<dbReference type="STRING" id="1461322.OJ16_17445"/>
<dbReference type="GO" id="GO:0070290">
    <property type="term" value="F:N-acylphosphatidylethanolamine-specific phospholipase D activity"/>
    <property type="evidence" value="ECO:0007669"/>
    <property type="project" value="InterPro"/>
</dbReference>
<proteinExistence type="predicted"/>
<dbReference type="Proteomes" id="UP000031672">
    <property type="component" value="Unassembled WGS sequence"/>
</dbReference>
<dbReference type="EMBL" id="JTKH01000024">
    <property type="protein sequence ID" value="KII76568.1"/>
    <property type="molecule type" value="Genomic_DNA"/>
</dbReference>
<accession>A0A0C2K3N3</accession>
<dbReference type="Pfam" id="PF12706">
    <property type="entry name" value="Lactamase_B_2"/>
    <property type="match status" value="1"/>
</dbReference>
<gene>
    <name evidence="2" type="ORF">OJ16_17445</name>
</gene>
<comment type="caution">
    <text evidence="2">The sequence shown here is derived from an EMBL/GenBank/DDBJ whole genome shotgun (WGS) entry which is preliminary data.</text>
</comment>